<keyword evidence="3" id="KW-1185">Reference proteome</keyword>
<organism evidence="2 3">
    <name type="scientific">Lophiostoma macrostomum CBS 122681</name>
    <dbReference type="NCBI Taxonomy" id="1314788"/>
    <lineage>
        <taxon>Eukaryota</taxon>
        <taxon>Fungi</taxon>
        <taxon>Dikarya</taxon>
        <taxon>Ascomycota</taxon>
        <taxon>Pezizomycotina</taxon>
        <taxon>Dothideomycetes</taxon>
        <taxon>Pleosporomycetidae</taxon>
        <taxon>Pleosporales</taxon>
        <taxon>Lophiostomataceae</taxon>
        <taxon>Lophiostoma</taxon>
    </lineage>
</organism>
<evidence type="ECO:0000256" key="1">
    <source>
        <dbReference type="SAM" id="MobiDB-lite"/>
    </source>
</evidence>
<dbReference type="AlphaFoldDB" id="A0A6A6TN58"/>
<evidence type="ECO:0000313" key="3">
    <source>
        <dbReference type="Proteomes" id="UP000799324"/>
    </source>
</evidence>
<proteinExistence type="predicted"/>
<reference evidence="2" key="1">
    <citation type="journal article" date="2020" name="Stud. Mycol.">
        <title>101 Dothideomycetes genomes: a test case for predicting lifestyles and emergence of pathogens.</title>
        <authorList>
            <person name="Haridas S."/>
            <person name="Albert R."/>
            <person name="Binder M."/>
            <person name="Bloem J."/>
            <person name="Labutti K."/>
            <person name="Salamov A."/>
            <person name="Andreopoulos B."/>
            <person name="Baker S."/>
            <person name="Barry K."/>
            <person name="Bills G."/>
            <person name="Bluhm B."/>
            <person name="Cannon C."/>
            <person name="Castanera R."/>
            <person name="Culley D."/>
            <person name="Daum C."/>
            <person name="Ezra D."/>
            <person name="Gonzalez J."/>
            <person name="Henrissat B."/>
            <person name="Kuo A."/>
            <person name="Liang C."/>
            <person name="Lipzen A."/>
            <person name="Lutzoni F."/>
            <person name="Magnuson J."/>
            <person name="Mondo S."/>
            <person name="Nolan M."/>
            <person name="Ohm R."/>
            <person name="Pangilinan J."/>
            <person name="Park H.-J."/>
            <person name="Ramirez L."/>
            <person name="Alfaro M."/>
            <person name="Sun H."/>
            <person name="Tritt A."/>
            <person name="Yoshinaga Y."/>
            <person name="Zwiers L.-H."/>
            <person name="Turgeon B."/>
            <person name="Goodwin S."/>
            <person name="Spatafora J."/>
            <person name="Crous P."/>
            <person name="Grigoriev I."/>
        </authorList>
    </citation>
    <scope>NUCLEOTIDE SEQUENCE</scope>
    <source>
        <strain evidence="2">CBS 122681</strain>
    </source>
</reference>
<accession>A0A6A6TN58</accession>
<feature type="region of interest" description="Disordered" evidence="1">
    <location>
        <begin position="1"/>
        <end position="37"/>
    </location>
</feature>
<dbReference type="OrthoDB" id="5325862at2759"/>
<protein>
    <submittedName>
        <fullName evidence="2">Uncharacterized protein</fullName>
    </submittedName>
</protein>
<sequence>MLLPPIDVSRLSKQHKEDPVTADATSIVSGTTLRPPKAASTSVKSLFISTMGIPVVRLPAPSSGLILPIYNKDGSLAYQCMRNLRKLGKLGVERQARDAVHRDFILLRVWQRSRSIHPG</sequence>
<evidence type="ECO:0000313" key="2">
    <source>
        <dbReference type="EMBL" id="KAF2660393.1"/>
    </source>
</evidence>
<feature type="compositionally biased region" description="Polar residues" evidence="1">
    <location>
        <begin position="23"/>
        <end position="32"/>
    </location>
</feature>
<dbReference type="Proteomes" id="UP000799324">
    <property type="component" value="Unassembled WGS sequence"/>
</dbReference>
<gene>
    <name evidence="2" type="ORF">K491DRAFT_80821</name>
</gene>
<name>A0A6A6TN58_9PLEO</name>
<dbReference type="EMBL" id="MU004300">
    <property type="protein sequence ID" value="KAF2660393.1"/>
    <property type="molecule type" value="Genomic_DNA"/>
</dbReference>